<name>A0A9P4UVC2_9PLEO</name>
<dbReference type="Proteomes" id="UP000799444">
    <property type="component" value="Unassembled WGS sequence"/>
</dbReference>
<accession>A0A9P4UVC2</accession>
<gene>
    <name evidence="1" type="ORF">EJ04DRAFT_450014</name>
</gene>
<keyword evidence="2" id="KW-1185">Reference proteome</keyword>
<dbReference type="AlphaFoldDB" id="A0A9P4UVC2"/>
<dbReference type="EMBL" id="ML996296">
    <property type="protein sequence ID" value="KAF2728084.1"/>
    <property type="molecule type" value="Genomic_DNA"/>
</dbReference>
<evidence type="ECO:0000313" key="1">
    <source>
        <dbReference type="EMBL" id="KAF2728084.1"/>
    </source>
</evidence>
<evidence type="ECO:0000313" key="2">
    <source>
        <dbReference type="Proteomes" id="UP000799444"/>
    </source>
</evidence>
<proteinExistence type="predicted"/>
<sequence length="337" mass="35883">MQSLITTPQGLSPPKSGDATCGNCKPGEDCLCVNELFDTNPFPVPLQYPPRTGTSPMKGMQAHVMPPTDAESVYAEREIDYTPAFATKGHNYETPPSMQFMPEQSGMNSRCGLCTSASDCICNDESLRPGSQGQIPASVPDFSAPRWPFSNAKSASNGCSTTGPGTCDDCVANPRQQAWCQRVAQLRGSGDSSDAMLTSATNSRNSSIGSILDPMEPRNIYSATPGNVSRASIGCSDAYKLLDGRVDLDANKTSWMNNLKPIANTQPRGPLPSPRTYSALEIDTAGVIATLRQSRIPLAPRHSDGPNADLVRIARDTQGNNMPIMATSTDSPSSGWS</sequence>
<reference evidence="1" key="1">
    <citation type="journal article" date="2020" name="Stud. Mycol.">
        <title>101 Dothideomycetes genomes: a test case for predicting lifestyles and emergence of pathogens.</title>
        <authorList>
            <person name="Haridas S."/>
            <person name="Albert R."/>
            <person name="Binder M."/>
            <person name="Bloem J."/>
            <person name="Labutti K."/>
            <person name="Salamov A."/>
            <person name="Andreopoulos B."/>
            <person name="Baker S."/>
            <person name="Barry K."/>
            <person name="Bills G."/>
            <person name="Bluhm B."/>
            <person name="Cannon C."/>
            <person name="Castanera R."/>
            <person name="Culley D."/>
            <person name="Daum C."/>
            <person name="Ezra D."/>
            <person name="Gonzalez J."/>
            <person name="Henrissat B."/>
            <person name="Kuo A."/>
            <person name="Liang C."/>
            <person name="Lipzen A."/>
            <person name="Lutzoni F."/>
            <person name="Magnuson J."/>
            <person name="Mondo S."/>
            <person name="Nolan M."/>
            <person name="Ohm R."/>
            <person name="Pangilinan J."/>
            <person name="Park H.-J."/>
            <person name="Ramirez L."/>
            <person name="Alfaro M."/>
            <person name="Sun H."/>
            <person name="Tritt A."/>
            <person name="Yoshinaga Y."/>
            <person name="Zwiers L.-H."/>
            <person name="Turgeon B."/>
            <person name="Goodwin S."/>
            <person name="Spatafora J."/>
            <person name="Crous P."/>
            <person name="Grigoriev I."/>
        </authorList>
    </citation>
    <scope>NUCLEOTIDE SEQUENCE</scope>
    <source>
        <strain evidence="1">CBS 125425</strain>
    </source>
</reference>
<protein>
    <submittedName>
        <fullName evidence="1">Uncharacterized protein</fullName>
    </submittedName>
</protein>
<comment type="caution">
    <text evidence="1">The sequence shown here is derived from an EMBL/GenBank/DDBJ whole genome shotgun (WGS) entry which is preliminary data.</text>
</comment>
<organism evidence="1 2">
    <name type="scientific">Polyplosphaeria fusca</name>
    <dbReference type="NCBI Taxonomy" id="682080"/>
    <lineage>
        <taxon>Eukaryota</taxon>
        <taxon>Fungi</taxon>
        <taxon>Dikarya</taxon>
        <taxon>Ascomycota</taxon>
        <taxon>Pezizomycotina</taxon>
        <taxon>Dothideomycetes</taxon>
        <taxon>Pleosporomycetidae</taxon>
        <taxon>Pleosporales</taxon>
        <taxon>Tetraplosphaeriaceae</taxon>
        <taxon>Polyplosphaeria</taxon>
    </lineage>
</organism>
<dbReference type="OrthoDB" id="5374328at2759"/>